<proteinExistence type="predicted"/>
<accession>A0ABS6CYF6</accession>
<keyword evidence="2" id="KW-1185">Reference proteome</keyword>
<dbReference type="InterPro" id="IPR050456">
    <property type="entry name" value="DeoC/FbaB_aldolase"/>
</dbReference>
<dbReference type="PANTHER" id="PTHR47916">
    <property type="entry name" value="FRUCTOSE-BISPHOSPHATE ALDOLASE CLASS 1"/>
    <property type="match status" value="1"/>
</dbReference>
<gene>
    <name evidence="1" type="ORF">HGO97_000385</name>
</gene>
<evidence type="ECO:0000313" key="2">
    <source>
        <dbReference type="Proteomes" id="UP000723714"/>
    </source>
</evidence>
<sequence>MAMLGKEVRMSRLVNPKSKKMMAITVDHAISRGIAPMTGLHQIQDTIDKIIVGRPDAMTMTKGIAEHCMWKHAGDVAMLMKVSNYSPVAPTKDTVFGTVDEAIRMGADAVSMGAMTLGDFQGEQFETIGKFSEECMRKGMPLIGHVYPKGESVPMDKRTSWENIAYCVRSACELGMDIVKTTYTGDPDSMAKVVACVPSTFRIVIQGGDSCKTLDDYLQMTREAMDCGVGGVTMGRFVWDYKDVTALVIALRYIIHEGYSVKEAKELLAQLENDKNYEEF</sequence>
<dbReference type="Pfam" id="PF01791">
    <property type="entry name" value="DeoC"/>
    <property type="match status" value="1"/>
</dbReference>
<dbReference type="RefSeq" id="WP_216238335.1">
    <property type="nucleotide sequence ID" value="NZ_JABACJ020000001.1"/>
</dbReference>
<dbReference type="PANTHER" id="PTHR47916:SF1">
    <property type="entry name" value="3-HYDROXY-5-PHOSPHONOOXYPENTANE-2,4-DIONE THIOLASE"/>
    <property type="match status" value="1"/>
</dbReference>
<dbReference type="SMART" id="SM01133">
    <property type="entry name" value="DeoC"/>
    <property type="match status" value="1"/>
</dbReference>
<protein>
    <submittedName>
        <fullName evidence="1">Fructose-bisphosphate aldolase</fullName>
    </submittedName>
</protein>
<reference evidence="1 2" key="1">
    <citation type="submission" date="2021-06" db="EMBL/GenBank/DDBJ databases">
        <title>Faecalicatena sp. nov. isolated from porcine feces.</title>
        <authorList>
            <person name="Oh B.S."/>
            <person name="Lee J.H."/>
        </authorList>
    </citation>
    <scope>NUCLEOTIDE SEQUENCE [LARGE SCALE GENOMIC DNA]</scope>
    <source>
        <strain evidence="1 2">AGMB00832</strain>
    </source>
</reference>
<dbReference type="InterPro" id="IPR041720">
    <property type="entry name" value="FbaB-like"/>
</dbReference>
<dbReference type="EMBL" id="JABACJ020000001">
    <property type="protein sequence ID" value="MBU3874276.1"/>
    <property type="molecule type" value="Genomic_DNA"/>
</dbReference>
<dbReference type="InterPro" id="IPR002915">
    <property type="entry name" value="DeoC/FbaB/LacD_aldolase"/>
</dbReference>
<comment type="caution">
    <text evidence="1">The sequence shown here is derived from an EMBL/GenBank/DDBJ whole genome shotgun (WGS) entry which is preliminary data.</text>
</comment>
<name>A0ABS6CYF6_9FIRM</name>
<evidence type="ECO:0000313" key="1">
    <source>
        <dbReference type="EMBL" id="MBU3874276.1"/>
    </source>
</evidence>
<dbReference type="Proteomes" id="UP000723714">
    <property type="component" value="Unassembled WGS sequence"/>
</dbReference>
<dbReference type="PIRSF" id="PIRSF038992">
    <property type="entry name" value="Aldolase_Ia"/>
    <property type="match status" value="1"/>
</dbReference>
<organism evidence="1 2">
    <name type="scientific">Faecalicatena faecalis</name>
    <dbReference type="NCBI Taxonomy" id="2726362"/>
    <lineage>
        <taxon>Bacteria</taxon>
        <taxon>Bacillati</taxon>
        <taxon>Bacillota</taxon>
        <taxon>Clostridia</taxon>
        <taxon>Lachnospirales</taxon>
        <taxon>Lachnospiraceae</taxon>
        <taxon>Faecalicatena</taxon>
    </lineage>
</organism>